<reference evidence="3" key="1">
    <citation type="submission" date="2023-03" db="EMBL/GenBank/DDBJ databases">
        <title>Massive genome expansion in bonnet fungi (Mycena s.s.) driven by repeated elements and novel gene families across ecological guilds.</title>
        <authorList>
            <consortium name="Lawrence Berkeley National Laboratory"/>
            <person name="Harder C.B."/>
            <person name="Miyauchi S."/>
            <person name="Viragh M."/>
            <person name="Kuo A."/>
            <person name="Thoen E."/>
            <person name="Andreopoulos B."/>
            <person name="Lu D."/>
            <person name="Skrede I."/>
            <person name="Drula E."/>
            <person name="Henrissat B."/>
            <person name="Morin E."/>
            <person name="Kohler A."/>
            <person name="Barry K."/>
            <person name="LaButti K."/>
            <person name="Morin E."/>
            <person name="Salamov A."/>
            <person name="Lipzen A."/>
            <person name="Mereny Z."/>
            <person name="Hegedus B."/>
            <person name="Baldrian P."/>
            <person name="Stursova M."/>
            <person name="Weitz H."/>
            <person name="Taylor A."/>
            <person name="Grigoriev I.V."/>
            <person name="Nagy L.G."/>
            <person name="Martin F."/>
            <person name="Kauserud H."/>
        </authorList>
    </citation>
    <scope>NUCLEOTIDE SEQUENCE</scope>
    <source>
        <strain evidence="3">CBHHK067</strain>
    </source>
</reference>
<protein>
    <submittedName>
        <fullName evidence="3">Uncharacterized protein</fullName>
    </submittedName>
</protein>
<dbReference type="EMBL" id="JARKIE010000339">
    <property type="protein sequence ID" value="KAJ7653015.1"/>
    <property type="molecule type" value="Genomic_DNA"/>
</dbReference>
<dbReference type="AlphaFoldDB" id="A0AAD7CM65"/>
<evidence type="ECO:0000313" key="3">
    <source>
        <dbReference type="EMBL" id="KAJ7653015.1"/>
    </source>
</evidence>
<keyword evidence="4" id="KW-1185">Reference proteome</keyword>
<evidence type="ECO:0000256" key="1">
    <source>
        <dbReference type="SAM" id="MobiDB-lite"/>
    </source>
</evidence>
<keyword evidence="2" id="KW-1133">Transmembrane helix</keyword>
<keyword evidence="2" id="KW-0812">Transmembrane</keyword>
<proteinExistence type="predicted"/>
<organism evidence="3 4">
    <name type="scientific">Mycena rosella</name>
    <name type="common">Pink bonnet</name>
    <name type="synonym">Agaricus rosellus</name>
    <dbReference type="NCBI Taxonomy" id="1033263"/>
    <lineage>
        <taxon>Eukaryota</taxon>
        <taxon>Fungi</taxon>
        <taxon>Dikarya</taxon>
        <taxon>Basidiomycota</taxon>
        <taxon>Agaricomycotina</taxon>
        <taxon>Agaricomycetes</taxon>
        <taxon>Agaricomycetidae</taxon>
        <taxon>Agaricales</taxon>
        <taxon>Marasmiineae</taxon>
        <taxon>Mycenaceae</taxon>
        <taxon>Mycena</taxon>
    </lineage>
</organism>
<comment type="caution">
    <text evidence="3">The sequence shown here is derived from an EMBL/GenBank/DDBJ whole genome shotgun (WGS) entry which is preliminary data.</text>
</comment>
<dbReference type="PROSITE" id="PS51257">
    <property type="entry name" value="PROKAR_LIPOPROTEIN"/>
    <property type="match status" value="1"/>
</dbReference>
<evidence type="ECO:0000313" key="4">
    <source>
        <dbReference type="Proteomes" id="UP001221757"/>
    </source>
</evidence>
<sequence length="266" mass="27215">MRTLCPTVDKDGSKLTDQSLDLSGTGALLLGCTYKVGGDTKECHYTTDGPISPDTPAGDLALCPDSLADGAPTSSIDSSVSPSSPTDTSTPPGTSSTPATSGGSGTSGTATSTDPISATGTSSAAVPPSASSPLTQNTTTTRRRVPAATIAGVVVSVSLLILVFLLLLWLRRRRRRIDDTLQQYTVQEVQTTVDQTSEKAGQTFVGESSQSALSGGSENTLPPTVALEDVGLTNETLTERIRCVEAQLDTILAVGMHAGAPPGYTA</sequence>
<feature type="compositionally biased region" description="Low complexity" evidence="1">
    <location>
        <begin position="71"/>
        <end position="140"/>
    </location>
</feature>
<feature type="transmembrane region" description="Helical" evidence="2">
    <location>
        <begin position="147"/>
        <end position="170"/>
    </location>
</feature>
<name>A0AAD7CM65_MYCRO</name>
<feature type="region of interest" description="Disordered" evidence="1">
    <location>
        <begin position="55"/>
        <end position="142"/>
    </location>
</feature>
<evidence type="ECO:0000256" key="2">
    <source>
        <dbReference type="SAM" id="Phobius"/>
    </source>
</evidence>
<keyword evidence="2" id="KW-0472">Membrane</keyword>
<dbReference type="Proteomes" id="UP001221757">
    <property type="component" value="Unassembled WGS sequence"/>
</dbReference>
<accession>A0AAD7CM65</accession>
<gene>
    <name evidence="3" type="ORF">B0H17DRAFT_1147203</name>
</gene>